<sequence>MNRTNLSPQLWIGCLAITVSVSLFTQAGIGVGLEYSLLSGIALLVWIRRAKSEPIPPRVVVYYLINIVSLLGLSTVRYAAHYGEFVQAQYPTLFQAHMANTYSHWFLIQVCLPVCLLLVGGYLLIKQPATGLFFALWGFLFCGLEALIQVGVELTQLTRYPHSYFLGVFIGIGQFLLSAWGLLTLAKSTPTSAVAQPIESMTTRRINLWSGLFVSFGAVYAITLYIQAGPLPVGVIIGSMMGGLIGWRKTTAHNSADPHKVAPLYLLLLALFYGHVGEEVLTHFNRSIAAISHHPWSDAEFEYLITLIGPLVWVFAGYSLWKRQAFGNFILWFMIVGMIVGEPTHLLVFPVVRMVQEGVPYTYFSGMYTALFPMIPAILALGLILNDHKKTKQHPTSALS</sequence>
<gene>
    <name evidence="2" type="ORF">SAMN05216167_1487</name>
</gene>
<reference evidence="2 3" key="1">
    <citation type="submission" date="2016-10" db="EMBL/GenBank/DDBJ databases">
        <authorList>
            <person name="de Groot N.N."/>
        </authorList>
    </citation>
    <scope>NUCLEOTIDE SEQUENCE [LARGE SCALE GENOMIC DNA]</scope>
    <source>
        <strain evidence="2 3">DSM 26130</strain>
    </source>
</reference>
<dbReference type="Proteomes" id="UP000198598">
    <property type="component" value="Unassembled WGS sequence"/>
</dbReference>
<dbReference type="RefSeq" id="WP_093835119.1">
    <property type="nucleotide sequence ID" value="NZ_FOLQ01000048.1"/>
</dbReference>
<keyword evidence="1" id="KW-0812">Transmembrane</keyword>
<feature type="transmembrane region" description="Helical" evidence="1">
    <location>
        <begin position="59"/>
        <end position="82"/>
    </location>
</feature>
<feature type="transmembrane region" description="Helical" evidence="1">
    <location>
        <begin position="132"/>
        <end position="152"/>
    </location>
</feature>
<name>A0A1I2HWD0_9BACT</name>
<proteinExistence type="predicted"/>
<keyword evidence="1" id="KW-1133">Transmembrane helix</keyword>
<feature type="transmembrane region" description="Helical" evidence="1">
    <location>
        <begin position="259"/>
        <end position="276"/>
    </location>
</feature>
<dbReference type="AlphaFoldDB" id="A0A1I2HWD0"/>
<keyword evidence="3" id="KW-1185">Reference proteome</keyword>
<feature type="transmembrane region" description="Helical" evidence="1">
    <location>
        <begin position="102"/>
        <end position="125"/>
    </location>
</feature>
<evidence type="ECO:0000256" key="1">
    <source>
        <dbReference type="SAM" id="Phobius"/>
    </source>
</evidence>
<dbReference type="OrthoDB" id="339302at2"/>
<dbReference type="EMBL" id="FOLQ01000048">
    <property type="protein sequence ID" value="SFF32671.1"/>
    <property type="molecule type" value="Genomic_DNA"/>
</dbReference>
<accession>A0A1I2HWD0</accession>
<feature type="transmembrane region" description="Helical" evidence="1">
    <location>
        <begin position="27"/>
        <end position="47"/>
    </location>
</feature>
<organism evidence="2 3">
    <name type="scientific">Spirosoma endophyticum</name>
    <dbReference type="NCBI Taxonomy" id="662367"/>
    <lineage>
        <taxon>Bacteria</taxon>
        <taxon>Pseudomonadati</taxon>
        <taxon>Bacteroidota</taxon>
        <taxon>Cytophagia</taxon>
        <taxon>Cytophagales</taxon>
        <taxon>Cytophagaceae</taxon>
        <taxon>Spirosoma</taxon>
    </lineage>
</organism>
<feature type="transmembrane region" description="Helical" evidence="1">
    <location>
        <begin position="303"/>
        <end position="321"/>
    </location>
</feature>
<keyword evidence="1" id="KW-0472">Membrane</keyword>
<feature type="transmembrane region" description="Helical" evidence="1">
    <location>
        <begin position="164"/>
        <end position="185"/>
    </location>
</feature>
<evidence type="ECO:0000313" key="3">
    <source>
        <dbReference type="Proteomes" id="UP000198598"/>
    </source>
</evidence>
<protein>
    <submittedName>
        <fullName evidence="2">Uncharacterized protein</fullName>
    </submittedName>
</protein>
<dbReference type="STRING" id="662367.SAMN05216167_1487"/>
<feature type="transmembrane region" description="Helical" evidence="1">
    <location>
        <begin position="361"/>
        <end position="385"/>
    </location>
</feature>
<evidence type="ECO:0000313" key="2">
    <source>
        <dbReference type="EMBL" id="SFF32671.1"/>
    </source>
</evidence>
<feature type="transmembrane region" description="Helical" evidence="1">
    <location>
        <begin position="206"/>
        <end position="225"/>
    </location>
</feature>
<feature type="transmembrane region" description="Helical" evidence="1">
    <location>
        <begin position="231"/>
        <end position="247"/>
    </location>
</feature>
<feature type="transmembrane region" description="Helical" evidence="1">
    <location>
        <begin position="328"/>
        <end position="349"/>
    </location>
</feature>